<name>A0A397JCU5_9GLOM</name>
<sequence>MSSFYRCIGNFVQLNDLKRQYLVVPFLYYLLPLVSADINGFPSQQDDSPDSRTVVSLGILGAVCIIGIFILWAIIRKRLAAINRNRIPDVNDPDIARVEASLLESLDEAARQNYDRARMFQDAFPPDSIPTDITLSQFLSIQEKGVSAWEFEPDLQHTNCFVECRTEIAFYDGECSVQTNLPLPKQQEIYYWEAKMYEKLPTTTVAVGLATKPYPLFRLPGWNHQSVSYFSDNGFKYYNSPFNGKSYGPQFQQGDVIGVGYRPRTGTVFFTRNGKKLDDAFTGMKRNLFPTIGANGPCSVHVNFGQIGFVFIEANVKKWGLAPTMGTLAPPPAYGSERGSILLESSSRGGRPSEDIHRLQYSHVNNNIMNGAPPEAALDISLADITVSPPSYSSVDRYYERRHSFMSENSETYLLSGEQSDSRRTSFESSSRDQQRNG</sequence>
<dbReference type="CDD" id="cd12910">
    <property type="entry name" value="SPRY_SSH4_like"/>
    <property type="match status" value="1"/>
</dbReference>
<keyword evidence="4 6" id="KW-0472">Membrane</keyword>
<dbReference type="InterPro" id="IPR050618">
    <property type="entry name" value="Ubq-SigPath_Reg"/>
</dbReference>
<dbReference type="InterPro" id="IPR035780">
    <property type="entry name" value="SPRY_Ssh4-like"/>
</dbReference>
<feature type="compositionally biased region" description="Basic and acidic residues" evidence="5">
    <location>
        <begin position="420"/>
        <end position="438"/>
    </location>
</feature>
<dbReference type="Pfam" id="PF00622">
    <property type="entry name" value="SPRY"/>
    <property type="match status" value="1"/>
</dbReference>
<evidence type="ECO:0000256" key="2">
    <source>
        <dbReference type="ARBA" id="ARBA00022692"/>
    </source>
</evidence>
<evidence type="ECO:0000313" key="9">
    <source>
        <dbReference type="Proteomes" id="UP000266861"/>
    </source>
</evidence>
<dbReference type="InterPro" id="IPR001870">
    <property type="entry name" value="B30.2/SPRY"/>
</dbReference>
<keyword evidence="2 6" id="KW-0812">Transmembrane</keyword>
<dbReference type="SUPFAM" id="SSF49899">
    <property type="entry name" value="Concanavalin A-like lectins/glucanases"/>
    <property type="match status" value="1"/>
</dbReference>
<evidence type="ECO:0000256" key="3">
    <source>
        <dbReference type="ARBA" id="ARBA00022989"/>
    </source>
</evidence>
<keyword evidence="9" id="KW-1185">Reference proteome</keyword>
<feature type="transmembrane region" description="Helical" evidence="6">
    <location>
        <begin position="21"/>
        <end position="41"/>
    </location>
</feature>
<evidence type="ECO:0000256" key="6">
    <source>
        <dbReference type="SAM" id="Phobius"/>
    </source>
</evidence>
<evidence type="ECO:0000256" key="5">
    <source>
        <dbReference type="SAM" id="MobiDB-lite"/>
    </source>
</evidence>
<dbReference type="InterPro" id="IPR003877">
    <property type="entry name" value="SPRY_dom"/>
</dbReference>
<dbReference type="InterPro" id="IPR043136">
    <property type="entry name" value="B30.2/SPRY_sf"/>
</dbReference>
<dbReference type="Gene3D" id="2.60.120.920">
    <property type="match status" value="1"/>
</dbReference>
<reference evidence="8 9" key="1">
    <citation type="submission" date="2018-08" db="EMBL/GenBank/DDBJ databases">
        <title>Genome and evolution of the arbuscular mycorrhizal fungus Diversispora epigaea (formerly Glomus versiforme) and its bacterial endosymbionts.</title>
        <authorList>
            <person name="Sun X."/>
            <person name="Fei Z."/>
            <person name="Harrison M."/>
        </authorList>
    </citation>
    <scope>NUCLEOTIDE SEQUENCE [LARGE SCALE GENOMIC DNA]</scope>
    <source>
        <strain evidence="8 9">IT104</strain>
    </source>
</reference>
<dbReference type="EMBL" id="PQFF01000093">
    <property type="protein sequence ID" value="RHZ83014.1"/>
    <property type="molecule type" value="Genomic_DNA"/>
</dbReference>
<feature type="compositionally biased region" description="Polar residues" evidence="5">
    <location>
        <begin position="409"/>
        <end position="419"/>
    </location>
</feature>
<dbReference type="PANTHER" id="PTHR12864">
    <property type="entry name" value="RAN BINDING PROTEIN 9-RELATED"/>
    <property type="match status" value="1"/>
</dbReference>
<dbReference type="Proteomes" id="UP000266861">
    <property type="component" value="Unassembled WGS sequence"/>
</dbReference>
<dbReference type="InterPro" id="IPR013320">
    <property type="entry name" value="ConA-like_dom_sf"/>
</dbReference>
<gene>
    <name evidence="8" type="ORF">Glove_100g14</name>
</gene>
<keyword evidence="3 6" id="KW-1133">Transmembrane helix</keyword>
<evidence type="ECO:0000256" key="4">
    <source>
        <dbReference type="ARBA" id="ARBA00023136"/>
    </source>
</evidence>
<evidence type="ECO:0000313" key="8">
    <source>
        <dbReference type="EMBL" id="RHZ83014.1"/>
    </source>
</evidence>
<feature type="region of interest" description="Disordered" evidence="5">
    <location>
        <begin position="409"/>
        <end position="438"/>
    </location>
</feature>
<evidence type="ECO:0000256" key="1">
    <source>
        <dbReference type="ARBA" id="ARBA00004167"/>
    </source>
</evidence>
<accession>A0A397JCU5</accession>
<dbReference type="OrthoDB" id="258495at2759"/>
<comment type="caution">
    <text evidence="8">The sequence shown here is derived from an EMBL/GenBank/DDBJ whole genome shotgun (WGS) entry which is preliminary data.</text>
</comment>
<feature type="domain" description="B30.2/SPRY" evidence="7">
    <location>
        <begin position="102"/>
        <end position="309"/>
    </location>
</feature>
<dbReference type="STRING" id="1348612.A0A397JCU5"/>
<comment type="subcellular location">
    <subcellularLocation>
        <location evidence="1">Membrane</location>
        <topology evidence="1">Single-pass membrane protein</topology>
    </subcellularLocation>
</comment>
<proteinExistence type="predicted"/>
<feature type="transmembrane region" description="Helical" evidence="6">
    <location>
        <begin position="53"/>
        <end position="75"/>
    </location>
</feature>
<dbReference type="PROSITE" id="PS50188">
    <property type="entry name" value="B302_SPRY"/>
    <property type="match status" value="1"/>
</dbReference>
<organism evidence="8 9">
    <name type="scientific">Diversispora epigaea</name>
    <dbReference type="NCBI Taxonomy" id="1348612"/>
    <lineage>
        <taxon>Eukaryota</taxon>
        <taxon>Fungi</taxon>
        <taxon>Fungi incertae sedis</taxon>
        <taxon>Mucoromycota</taxon>
        <taxon>Glomeromycotina</taxon>
        <taxon>Glomeromycetes</taxon>
        <taxon>Diversisporales</taxon>
        <taxon>Diversisporaceae</taxon>
        <taxon>Diversispora</taxon>
    </lineage>
</organism>
<dbReference type="GO" id="GO:0016020">
    <property type="term" value="C:membrane"/>
    <property type="evidence" value="ECO:0007669"/>
    <property type="project" value="UniProtKB-SubCell"/>
</dbReference>
<protein>
    <recommendedName>
        <fullName evidence="7">B30.2/SPRY domain-containing protein</fullName>
    </recommendedName>
</protein>
<dbReference type="SMART" id="SM00449">
    <property type="entry name" value="SPRY"/>
    <property type="match status" value="1"/>
</dbReference>
<evidence type="ECO:0000259" key="7">
    <source>
        <dbReference type="PROSITE" id="PS50188"/>
    </source>
</evidence>
<dbReference type="AlphaFoldDB" id="A0A397JCU5"/>